<keyword evidence="2" id="KW-1185">Reference proteome</keyword>
<comment type="caution">
    <text evidence="1">The sequence shown here is derived from an EMBL/GenBank/DDBJ whole genome shotgun (WGS) entry which is preliminary data.</text>
</comment>
<name>A0A4C1XFA1_EUMVA</name>
<protein>
    <submittedName>
        <fullName evidence="1">Uncharacterized protein</fullName>
    </submittedName>
</protein>
<evidence type="ECO:0000313" key="1">
    <source>
        <dbReference type="EMBL" id="GBP61770.1"/>
    </source>
</evidence>
<reference evidence="1 2" key="1">
    <citation type="journal article" date="2019" name="Commun. Biol.">
        <title>The bagworm genome reveals a unique fibroin gene that provides high tensile strength.</title>
        <authorList>
            <person name="Kono N."/>
            <person name="Nakamura H."/>
            <person name="Ohtoshi R."/>
            <person name="Tomita M."/>
            <person name="Numata K."/>
            <person name="Arakawa K."/>
        </authorList>
    </citation>
    <scope>NUCLEOTIDE SEQUENCE [LARGE SCALE GENOMIC DNA]</scope>
</reference>
<gene>
    <name evidence="1" type="ORF">EVAR_96014_1</name>
</gene>
<organism evidence="1 2">
    <name type="scientific">Eumeta variegata</name>
    <name type="common">Bagworm moth</name>
    <name type="synonym">Eumeta japonica</name>
    <dbReference type="NCBI Taxonomy" id="151549"/>
    <lineage>
        <taxon>Eukaryota</taxon>
        <taxon>Metazoa</taxon>
        <taxon>Ecdysozoa</taxon>
        <taxon>Arthropoda</taxon>
        <taxon>Hexapoda</taxon>
        <taxon>Insecta</taxon>
        <taxon>Pterygota</taxon>
        <taxon>Neoptera</taxon>
        <taxon>Endopterygota</taxon>
        <taxon>Lepidoptera</taxon>
        <taxon>Glossata</taxon>
        <taxon>Ditrysia</taxon>
        <taxon>Tineoidea</taxon>
        <taxon>Psychidae</taxon>
        <taxon>Oiketicinae</taxon>
        <taxon>Eumeta</taxon>
    </lineage>
</organism>
<sequence>MGDEAMYREREVVPLTFTATAWRPSPWAGIPTGEKGFWAEFASSDMSVQTKKTGHFVLPLSAGLTYMRITGFKASRPRSTLSFSLPISAAFIALNRRVSVYLDRQSIVTEKVKGVMCLKLKDFKIAGFEVGRTHKPLPQACNSIVTGKETFANQPPQDYG</sequence>
<dbReference type="EMBL" id="BGZK01000822">
    <property type="protein sequence ID" value="GBP61770.1"/>
    <property type="molecule type" value="Genomic_DNA"/>
</dbReference>
<evidence type="ECO:0000313" key="2">
    <source>
        <dbReference type="Proteomes" id="UP000299102"/>
    </source>
</evidence>
<proteinExistence type="predicted"/>
<dbReference type="AlphaFoldDB" id="A0A4C1XFA1"/>
<accession>A0A4C1XFA1</accession>
<dbReference type="Proteomes" id="UP000299102">
    <property type="component" value="Unassembled WGS sequence"/>
</dbReference>